<organism evidence="2">
    <name type="scientific">uncultured bacterium 888</name>
    <dbReference type="NCBI Taxonomy" id="548896"/>
    <lineage>
        <taxon>Bacteria</taxon>
        <taxon>environmental samples</taxon>
    </lineage>
</organism>
<dbReference type="PANTHER" id="PTHR48207:SF4">
    <property type="entry name" value="BLL6097 PROTEIN"/>
    <property type="match status" value="1"/>
</dbReference>
<name>B8R8S1_9BACT</name>
<dbReference type="Gene3D" id="3.30.1540.10">
    <property type="entry name" value="formyl-coa transferase, domain 3"/>
    <property type="match status" value="1"/>
</dbReference>
<dbReference type="Gene3D" id="3.40.50.10540">
    <property type="entry name" value="Crotonobetainyl-coa:carnitine coa-transferase, domain 1"/>
    <property type="match status" value="1"/>
</dbReference>
<dbReference type="InterPro" id="IPR050483">
    <property type="entry name" value="CoA-transferase_III_domain"/>
</dbReference>
<dbReference type="InterPro" id="IPR044855">
    <property type="entry name" value="CoA-Trfase_III_dom3_sf"/>
</dbReference>
<accession>B8R8S1</accession>
<reference evidence="2" key="1">
    <citation type="journal article" date="2009" name="Appl. Environ. Microbiol.">
        <title>Characterization of denitrification gene clusters of soil bacteria via a metagenomic approach.</title>
        <authorList>
            <person name="Demaneche S."/>
            <person name="Philippot L."/>
            <person name="David M.M."/>
            <person name="Navarro E."/>
            <person name="Vogel T.M."/>
            <person name="Simonet P."/>
        </authorList>
    </citation>
    <scope>NUCLEOTIDE SEQUENCE</scope>
</reference>
<keyword evidence="1" id="KW-0808">Transferase</keyword>
<dbReference type="SUPFAM" id="SSF89796">
    <property type="entry name" value="CoA-transferase family III (CaiB/BaiF)"/>
    <property type="match status" value="1"/>
</dbReference>
<dbReference type="InterPro" id="IPR003673">
    <property type="entry name" value="CoA-Trfase_fam_III"/>
</dbReference>
<dbReference type="PANTHER" id="PTHR48207">
    <property type="entry name" value="SUCCINATE--HYDROXYMETHYLGLUTARATE COA-TRANSFERASE"/>
    <property type="match status" value="1"/>
</dbReference>
<dbReference type="Pfam" id="PF02515">
    <property type="entry name" value="CoA_transf_3"/>
    <property type="match status" value="1"/>
</dbReference>
<proteinExistence type="predicted"/>
<protein>
    <submittedName>
        <fullName evidence="2">Putative L-carnitine dehydratase/bile acid-inducible protein F</fullName>
    </submittedName>
</protein>
<dbReference type="GO" id="GO:0008410">
    <property type="term" value="F:CoA-transferase activity"/>
    <property type="evidence" value="ECO:0007669"/>
    <property type="project" value="TreeGrafter"/>
</dbReference>
<evidence type="ECO:0000313" key="2">
    <source>
        <dbReference type="EMBL" id="ACF98077.1"/>
    </source>
</evidence>
<dbReference type="AlphaFoldDB" id="B8R8S1"/>
<sequence length="400" mass="43262">MPGPLHGIRIIDLTSVVSGPSATMLLADQGADVVKVESLQGDFTRHVSNRRGGMSANYLNNNRNKRSIALELKDSRAKAVLMRLLEGADVFVQNFRPGVIERMGLDEAVVRASAPDIVYVSISGFGDRGPYAAKPVYDPLVQALSGLATIQAGSDGDRPRLVRTILPDKLTGITAAQAITAALVARLSTGKGQHVKLSMLESVIDFLWHSDMGSQTFVDGNIPQQEAQSFIDLIYETADGYITVSLMTDRQWKAAAEAMGRPDWLTDPRFSTAARRQENIDARLAFTQEVLRTRTTAQWLERLDAADVPCAPVLTRNDMIRHPQIVENGIVVEYEHERAGRLRQARPAARFSETPVERFAGAPVLGFNTAEVLAEAGYGDAEIADLAAAGVIGLGTGDAA</sequence>
<dbReference type="EMBL" id="EU910853">
    <property type="protein sequence ID" value="ACF98077.1"/>
    <property type="molecule type" value="Genomic_DNA"/>
</dbReference>
<dbReference type="InterPro" id="IPR023606">
    <property type="entry name" value="CoA-Trfase_III_dom_1_sf"/>
</dbReference>
<evidence type="ECO:0000256" key="1">
    <source>
        <dbReference type="ARBA" id="ARBA00022679"/>
    </source>
</evidence>